<keyword evidence="2" id="KW-1185">Reference proteome</keyword>
<accession>A0A812QTP9</accession>
<name>A0A812QTP9_9DINO</name>
<gene>
    <name evidence="1" type="primary">RPL23B</name>
    <name evidence="1" type="ORF">SNAT2548_LOCUS21930</name>
</gene>
<reference evidence="1" key="1">
    <citation type="submission" date="2021-02" db="EMBL/GenBank/DDBJ databases">
        <authorList>
            <person name="Dougan E. K."/>
            <person name="Rhodes N."/>
            <person name="Thang M."/>
            <person name="Chan C."/>
        </authorList>
    </citation>
    <scope>NUCLEOTIDE SEQUENCE</scope>
</reference>
<proteinExistence type="predicted"/>
<sequence length="216" mass="24348">MALRLWWLQPTARRSLGLGFRPLGRKHLRSSLGSLLAVLALLSLPALSLQTSFVPAGYGGYRRVSQALRAKPAEPDLTSPAWVESAEVILDIIEDSTKEDALEWLQAGFAWTQKSRRFWRKLRSEAPPEPAAVRSTARWLQDKGLAQKAWVRRFPEVLGLSVKELEEGKKTAPSYLKSDEIYNKAIKSNPTLLGKNYDCLLEHESCQGRCSRCWNT</sequence>
<evidence type="ECO:0000313" key="2">
    <source>
        <dbReference type="Proteomes" id="UP000604046"/>
    </source>
</evidence>
<organism evidence="1 2">
    <name type="scientific">Symbiodinium natans</name>
    <dbReference type="NCBI Taxonomy" id="878477"/>
    <lineage>
        <taxon>Eukaryota</taxon>
        <taxon>Sar</taxon>
        <taxon>Alveolata</taxon>
        <taxon>Dinophyceae</taxon>
        <taxon>Suessiales</taxon>
        <taxon>Symbiodiniaceae</taxon>
        <taxon>Symbiodinium</taxon>
    </lineage>
</organism>
<protein>
    <submittedName>
        <fullName evidence="1">RPL23B protein</fullName>
    </submittedName>
</protein>
<comment type="caution">
    <text evidence="1">The sequence shown here is derived from an EMBL/GenBank/DDBJ whole genome shotgun (WGS) entry which is preliminary data.</text>
</comment>
<evidence type="ECO:0000313" key="1">
    <source>
        <dbReference type="EMBL" id="CAE7402999.1"/>
    </source>
</evidence>
<dbReference type="EMBL" id="CAJNDS010002268">
    <property type="protein sequence ID" value="CAE7402999.1"/>
    <property type="molecule type" value="Genomic_DNA"/>
</dbReference>
<dbReference type="OrthoDB" id="431485at2759"/>
<dbReference type="AlphaFoldDB" id="A0A812QTP9"/>
<dbReference type="Proteomes" id="UP000604046">
    <property type="component" value="Unassembled WGS sequence"/>
</dbReference>